<sequence>MVSYPRFPEYLRTYCRKKPFEPPHQPHGLGWGVAEKDFWDAVEGQRCADFNISMQTLDRMLHGQALAQIKRSLPELPAERFVLQDREGAIKDAENSRPPELKSVKTMPHDFLEPQHVKRALVYVLRRIMRDRSDKHNAQILGHCRYAMAPHSRILIVDQVMPNPPTTLPCQADICMVDHIL</sequence>
<organism evidence="1 2">
    <name type="scientific">Neofusicoccum parvum</name>
    <dbReference type="NCBI Taxonomy" id="310453"/>
    <lineage>
        <taxon>Eukaryota</taxon>
        <taxon>Fungi</taxon>
        <taxon>Dikarya</taxon>
        <taxon>Ascomycota</taxon>
        <taxon>Pezizomycotina</taxon>
        <taxon>Dothideomycetes</taxon>
        <taxon>Dothideomycetes incertae sedis</taxon>
        <taxon>Botryosphaeriales</taxon>
        <taxon>Botryosphaeriaceae</taxon>
        <taxon>Neofusicoccum</taxon>
    </lineage>
</organism>
<dbReference type="Proteomes" id="UP001165186">
    <property type="component" value="Unassembled WGS sequence"/>
</dbReference>
<accession>A0ACB5SBQ6</accession>
<protein>
    <submittedName>
        <fullName evidence="1">O-methyltransferase</fullName>
    </submittedName>
</protein>
<dbReference type="EMBL" id="BSXG01000062">
    <property type="protein sequence ID" value="GME32852.1"/>
    <property type="molecule type" value="Genomic_DNA"/>
</dbReference>
<evidence type="ECO:0000313" key="2">
    <source>
        <dbReference type="Proteomes" id="UP001165186"/>
    </source>
</evidence>
<gene>
    <name evidence="1" type="primary">g492</name>
    <name evidence="1" type="ORF">NpPPO83_00000492</name>
</gene>
<proteinExistence type="predicted"/>
<evidence type="ECO:0000313" key="1">
    <source>
        <dbReference type="EMBL" id="GME32852.1"/>
    </source>
</evidence>
<name>A0ACB5SBQ6_9PEZI</name>
<comment type="caution">
    <text evidence="1">The sequence shown here is derived from an EMBL/GenBank/DDBJ whole genome shotgun (WGS) entry which is preliminary data.</text>
</comment>
<keyword evidence="2" id="KW-1185">Reference proteome</keyword>
<reference evidence="1" key="1">
    <citation type="submission" date="2024-09" db="EMBL/GenBank/DDBJ databases">
        <title>Draft Genome Sequences of Neofusicoccum parvum.</title>
        <authorList>
            <person name="Ashida A."/>
            <person name="Camagna M."/>
            <person name="Tanaka A."/>
            <person name="Takemoto D."/>
        </authorList>
    </citation>
    <scope>NUCLEOTIDE SEQUENCE</scope>
    <source>
        <strain evidence="1">PPO83</strain>
    </source>
</reference>